<dbReference type="OrthoDB" id="193443at2"/>
<feature type="transmembrane region" description="Helical" evidence="1">
    <location>
        <begin position="6"/>
        <end position="30"/>
    </location>
</feature>
<proteinExistence type="predicted"/>
<feature type="transmembrane region" description="Helical" evidence="1">
    <location>
        <begin position="85"/>
        <end position="107"/>
    </location>
</feature>
<organism evidence="2 3">
    <name type="scientific">Polyangium spumosum</name>
    <dbReference type="NCBI Taxonomy" id="889282"/>
    <lineage>
        <taxon>Bacteria</taxon>
        <taxon>Pseudomonadati</taxon>
        <taxon>Myxococcota</taxon>
        <taxon>Polyangia</taxon>
        <taxon>Polyangiales</taxon>
        <taxon>Polyangiaceae</taxon>
        <taxon>Polyangium</taxon>
    </lineage>
</organism>
<keyword evidence="1" id="KW-0812">Transmembrane</keyword>
<feature type="transmembrane region" description="Helical" evidence="1">
    <location>
        <begin position="51"/>
        <end position="73"/>
    </location>
</feature>
<dbReference type="EMBL" id="WJIE01000005">
    <property type="protein sequence ID" value="MRG93835.1"/>
    <property type="molecule type" value="Genomic_DNA"/>
</dbReference>
<evidence type="ECO:0000313" key="3">
    <source>
        <dbReference type="Proteomes" id="UP000440224"/>
    </source>
</evidence>
<evidence type="ECO:0000256" key="1">
    <source>
        <dbReference type="SAM" id="Phobius"/>
    </source>
</evidence>
<reference evidence="2 3" key="1">
    <citation type="submission" date="2019-10" db="EMBL/GenBank/DDBJ databases">
        <title>A soil myxobacterium in the family Polyangiaceae.</title>
        <authorList>
            <person name="Li Y."/>
            <person name="Wang J."/>
        </authorList>
    </citation>
    <scope>NUCLEOTIDE SEQUENCE [LARGE SCALE GENOMIC DNA]</scope>
    <source>
        <strain evidence="2 3">DSM 14734</strain>
    </source>
</reference>
<comment type="caution">
    <text evidence="2">The sequence shown here is derived from an EMBL/GenBank/DDBJ whole genome shotgun (WGS) entry which is preliminary data.</text>
</comment>
<dbReference type="AlphaFoldDB" id="A0A6N7PUA5"/>
<protein>
    <submittedName>
        <fullName evidence="2">Uncharacterized protein</fullName>
    </submittedName>
</protein>
<sequence>MDAASYLVPVYAAYALTSVGLTVGLARTLFRSGAVFLADVFKDNPQMAEAVNRLLVVGFYLLNFGYACLIMKADRATDVISAIEILAAKLGLLLLSLGVIHFGNVYLFHRMRRRAQMAVLPPPVVPQLKMVHAHAG</sequence>
<name>A0A6N7PUA5_9BACT</name>
<keyword evidence="1" id="KW-0472">Membrane</keyword>
<gene>
    <name evidence="2" type="ORF">GF068_18220</name>
</gene>
<dbReference type="Proteomes" id="UP000440224">
    <property type="component" value="Unassembled WGS sequence"/>
</dbReference>
<keyword evidence="3" id="KW-1185">Reference proteome</keyword>
<keyword evidence="1" id="KW-1133">Transmembrane helix</keyword>
<accession>A0A6N7PUA5</accession>
<evidence type="ECO:0000313" key="2">
    <source>
        <dbReference type="EMBL" id="MRG93835.1"/>
    </source>
</evidence>